<dbReference type="Proteomes" id="UP000228380">
    <property type="component" value="Chromosome 11"/>
</dbReference>
<evidence type="ECO:0000313" key="5">
    <source>
        <dbReference type="Proteomes" id="UP000228380"/>
    </source>
</evidence>
<feature type="region of interest" description="Disordered" evidence="3">
    <location>
        <begin position="960"/>
        <end position="1034"/>
    </location>
</feature>
<dbReference type="OrthoDB" id="1717591at2759"/>
<dbReference type="GO" id="GO:0005783">
    <property type="term" value="C:endoplasmic reticulum"/>
    <property type="evidence" value="ECO:0007669"/>
    <property type="project" value="UniProtKB-ARBA"/>
</dbReference>
<dbReference type="Gene3D" id="1.10.287.110">
    <property type="entry name" value="DnaJ domain"/>
    <property type="match status" value="1"/>
</dbReference>
<gene>
    <name evidence="6" type="primary">LOC103714987</name>
</gene>
<sequence length="1324" mass="148964">MEELLASRPGGTAASKKAAAVAKSAYDDVFGGPPRYAVPFASRLDDYSEIFGGLAGLCSIPVLDLPPAMDGLDDFLVDARRSGFDYAKIFGGFDGGEFWVPYQELFAEPKKEEVSCSNEREQRRTGSGPRGTEVSEFPPKHPKGDNMACAEEDRFSSNSNHPDHGLKQLNMSYNKTSQGNIESAISGRTHVTQLHAVPGFAVVIDGCNPLQNNVSNNPPDMVNGELADLDQGKKVLPTSSADSTKSTGSDLKADQKLYATKFSASQNDHVKAKHHSCSSSNQSTSTVDVSSADAMYLTISDISLQTEPLQVPPPSRRPPKLFNKQGLSSMKTYANAGTDLDDVKLRKPIASHQTRYCVASSKNHAHQESVKGSSPFFDVDVDASSAAAASATAMKEAMELAQGRLKSAKESMERKCDNLQSRKLGHYDVVKCKGRKVDHAAQEVESFNQVRTQKTLVKEDKKTDDISSEDRPEVISATKKTLDYEEKGRHVLSAEEDQRSMQGNSFKFSEVSHKLEKNSGKWKTDKEFNELINDEKNDKMVREVFAQNIIAKNTNKTTMISEDTENVNKDARWAYECKGNGQLREDAGNSERTENTMKLKDSNVACREEEIKEVPDMIPCVHEERTIMLEEDQDPDKEENENPRKVQEASVHEEEIKKRFTSDEARACEESEKTLKPLDDACKFEGNYASGNEERKLEAAKEACEGENNEEKLSTTDVTCVPSEHEDNLHVDSRTGIQAEIEKEINVPHGSYMWEGGEKLEAAQAASKCEDSGKERIKGNVECCYAENKHRSEDTWVLHELEKSKKVNVTQEACLRVKDELKLKVDPEADKLEGDLKEQKTATGAMGHEEQEKKTGSAKEPCWQDCNETKMADAQLEFVQNDKKQEGDQVLLQLGNEQTVFVSDHGERRSKDVKEVHVASDIIEEVKKLNGIRGIFKRSVDRVMEDTQQDCLLAKKGEIPNSAKDGMASSALASDRSDKTANNFHRREERKNERRIERETDQVKEEARNFEEEKEREKEREKDRFAVERATREAHKRAFAEARERAERMAVERVIAEARQRALAEAREKAEKASLEAQERSLAEKALREARLRVERAAVERATAEARDRAVERALAEKAASEARERMERSNATSRDKMRKDNVAEDDFKTRDKDMQDVAYFQSRSSSGSCQIYSDFNSQDEGESNLRYKARLERHQRTVERAAKALAEKNRRDLLAQREQAERNRLAEYLDAEVKRWSNGKEGNLRALLSTLQYILGPESGWQPIPLTDVITAPAVKKAYRKATLCVHPDKLQQRGASTQQKYICEKVFDLLKEAWNRFNSEER</sequence>
<feature type="compositionally biased region" description="Basic and acidic residues" evidence="3">
    <location>
        <begin position="640"/>
        <end position="664"/>
    </location>
</feature>
<evidence type="ECO:0000256" key="1">
    <source>
        <dbReference type="ARBA" id="ARBA00023054"/>
    </source>
</evidence>
<accession>A0A8B7CJQ6</accession>
<feature type="compositionally biased region" description="Basic and acidic residues" evidence="3">
    <location>
        <begin position="975"/>
        <end position="1034"/>
    </location>
</feature>
<evidence type="ECO:0000256" key="2">
    <source>
        <dbReference type="SAM" id="Coils"/>
    </source>
</evidence>
<dbReference type="FunFam" id="1.10.287.110:FF:000009">
    <property type="entry name" value="Auxilin-related protein 1"/>
    <property type="match status" value="1"/>
</dbReference>
<feature type="compositionally biased region" description="Basic and acidic residues" evidence="3">
    <location>
        <begin position="847"/>
        <end position="857"/>
    </location>
</feature>
<keyword evidence="5" id="KW-1185">Reference proteome</keyword>
<dbReference type="KEGG" id="pda:103714987"/>
<feature type="compositionally biased region" description="Acidic residues" evidence="3">
    <location>
        <begin position="630"/>
        <end position="639"/>
    </location>
</feature>
<dbReference type="GeneID" id="103714987"/>
<reference evidence="6" key="2">
    <citation type="submission" date="2025-08" db="UniProtKB">
        <authorList>
            <consortium name="RefSeq"/>
        </authorList>
    </citation>
    <scope>IDENTIFICATION</scope>
    <source>
        <tissue evidence="6">Young leaves</tissue>
    </source>
</reference>
<feature type="compositionally biased region" description="Basic and acidic residues" evidence="3">
    <location>
        <begin position="110"/>
        <end position="124"/>
    </location>
</feature>
<keyword evidence="1 2" id="KW-0175">Coiled coil</keyword>
<dbReference type="GO" id="GO:0030276">
    <property type="term" value="F:clathrin binding"/>
    <property type="evidence" value="ECO:0007669"/>
    <property type="project" value="TreeGrafter"/>
</dbReference>
<feature type="region of interest" description="Disordered" evidence="3">
    <location>
        <begin position="110"/>
        <end position="148"/>
    </location>
</feature>
<dbReference type="PROSITE" id="PS50076">
    <property type="entry name" value="DNAJ_2"/>
    <property type="match status" value="1"/>
</dbReference>
<organism evidence="5 6">
    <name type="scientific">Phoenix dactylifera</name>
    <name type="common">Date palm</name>
    <dbReference type="NCBI Taxonomy" id="42345"/>
    <lineage>
        <taxon>Eukaryota</taxon>
        <taxon>Viridiplantae</taxon>
        <taxon>Streptophyta</taxon>
        <taxon>Embryophyta</taxon>
        <taxon>Tracheophyta</taxon>
        <taxon>Spermatophyta</taxon>
        <taxon>Magnoliopsida</taxon>
        <taxon>Liliopsida</taxon>
        <taxon>Arecaceae</taxon>
        <taxon>Coryphoideae</taxon>
        <taxon>Phoeniceae</taxon>
        <taxon>Phoenix</taxon>
    </lineage>
</organism>
<dbReference type="InterPro" id="IPR001623">
    <property type="entry name" value="DnaJ_domain"/>
</dbReference>
<feature type="region of interest" description="Disordered" evidence="3">
    <location>
        <begin position="832"/>
        <end position="860"/>
    </location>
</feature>
<dbReference type="GO" id="GO:0072583">
    <property type="term" value="P:clathrin-dependent endocytosis"/>
    <property type="evidence" value="ECO:0007669"/>
    <property type="project" value="TreeGrafter"/>
</dbReference>
<dbReference type="InterPro" id="IPR036869">
    <property type="entry name" value="J_dom_sf"/>
</dbReference>
<dbReference type="RefSeq" id="XP_008800707.1">
    <property type="nucleotide sequence ID" value="XM_008802485.4"/>
</dbReference>
<proteinExistence type="predicted"/>
<evidence type="ECO:0000256" key="3">
    <source>
        <dbReference type="SAM" id="MobiDB-lite"/>
    </source>
</evidence>
<dbReference type="GO" id="GO:0031982">
    <property type="term" value="C:vesicle"/>
    <property type="evidence" value="ECO:0007669"/>
    <property type="project" value="TreeGrafter"/>
</dbReference>
<name>A0A8B7CJQ6_PHODC</name>
<reference evidence="5" key="1">
    <citation type="journal article" date="2019" name="Nat. Commun.">
        <title>Genome-wide association mapping of date palm fruit traits.</title>
        <authorList>
            <person name="Hazzouri K.M."/>
            <person name="Gros-Balthazard M."/>
            <person name="Flowers J.M."/>
            <person name="Copetti D."/>
            <person name="Lemansour A."/>
            <person name="Lebrun M."/>
            <person name="Masmoudi K."/>
            <person name="Ferrand S."/>
            <person name="Dhar M.I."/>
            <person name="Fresquez Z.A."/>
            <person name="Rosas U."/>
            <person name="Zhang J."/>
            <person name="Talag J."/>
            <person name="Lee S."/>
            <person name="Kudrna D."/>
            <person name="Powell R.F."/>
            <person name="Leitch I.J."/>
            <person name="Krueger R.R."/>
            <person name="Wing R.A."/>
            <person name="Amiri K.M.A."/>
            <person name="Purugganan M.D."/>
        </authorList>
    </citation>
    <scope>NUCLEOTIDE SEQUENCE [LARGE SCALE GENOMIC DNA]</scope>
    <source>
        <strain evidence="5">cv. Khalas</strain>
    </source>
</reference>
<evidence type="ECO:0000259" key="4">
    <source>
        <dbReference type="PROSITE" id="PS50076"/>
    </source>
</evidence>
<protein>
    <submittedName>
        <fullName evidence="6">Titin homolog</fullName>
    </submittedName>
</protein>
<dbReference type="SUPFAM" id="SSF46565">
    <property type="entry name" value="Chaperone J-domain"/>
    <property type="match status" value="1"/>
</dbReference>
<evidence type="ECO:0000313" key="6">
    <source>
        <dbReference type="RefSeq" id="XP_008800707.1"/>
    </source>
</evidence>
<feature type="region of interest" description="Disordered" evidence="3">
    <location>
        <begin position="630"/>
        <end position="664"/>
    </location>
</feature>
<feature type="region of interest" description="Disordered" evidence="3">
    <location>
        <begin position="1120"/>
        <end position="1147"/>
    </location>
</feature>
<dbReference type="PANTHER" id="PTHR23172:SF87">
    <property type="entry name" value="CHAPERONE DNAJ-DOMAIN SUPERFAMILY PROTEIN"/>
    <property type="match status" value="1"/>
</dbReference>
<feature type="coiled-coil region" evidence="2">
    <location>
        <begin position="1185"/>
        <end position="1224"/>
    </location>
</feature>
<dbReference type="GO" id="GO:0072318">
    <property type="term" value="P:clathrin coat disassembly"/>
    <property type="evidence" value="ECO:0007669"/>
    <property type="project" value="TreeGrafter"/>
</dbReference>
<dbReference type="PANTHER" id="PTHR23172">
    <property type="entry name" value="AUXILIN/CYCLIN G-ASSOCIATED KINASE-RELATED"/>
    <property type="match status" value="1"/>
</dbReference>
<feature type="domain" description="J" evidence="4">
    <location>
        <begin position="1260"/>
        <end position="1324"/>
    </location>
</feature>